<name>A0A2T7A8A3_TUBBO</name>
<protein>
    <submittedName>
        <fullName evidence="2">Uncharacterized protein</fullName>
    </submittedName>
</protein>
<feature type="compositionally biased region" description="Basic and acidic residues" evidence="1">
    <location>
        <begin position="60"/>
        <end position="70"/>
    </location>
</feature>
<feature type="region of interest" description="Disordered" evidence="1">
    <location>
        <begin position="51"/>
        <end position="70"/>
    </location>
</feature>
<reference evidence="2 3" key="1">
    <citation type="submission" date="2017-04" db="EMBL/GenBank/DDBJ databases">
        <title>Draft genome sequence of Tuber borchii Vittad., a whitish edible truffle.</title>
        <authorList>
            <consortium name="DOE Joint Genome Institute"/>
            <person name="Murat C."/>
            <person name="Kuo A."/>
            <person name="Barry K.W."/>
            <person name="Clum A."/>
            <person name="Dockter R.B."/>
            <person name="Fauchery L."/>
            <person name="Iotti M."/>
            <person name="Kohler A."/>
            <person name="Labutti K."/>
            <person name="Lindquist E.A."/>
            <person name="Lipzen A."/>
            <person name="Ohm R.A."/>
            <person name="Wang M."/>
            <person name="Grigoriev I.V."/>
            <person name="Zambonelli A."/>
            <person name="Martin F.M."/>
        </authorList>
    </citation>
    <scope>NUCLEOTIDE SEQUENCE [LARGE SCALE GENOMIC DNA]</scope>
    <source>
        <strain evidence="2 3">Tbo3840</strain>
    </source>
</reference>
<gene>
    <name evidence="2" type="ORF">B9Z19DRAFT_1118490</name>
</gene>
<accession>A0A2T7A8A3</accession>
<evidence type="ECO:0000313" key="3">
    <source>
        <dbReference type="Proteomes" id="UP000244722"/>
    </source>
</evidence>
<comment type="caution">
    <text evidence="2">The sequence shown here is derived from an EMBL/GenBank/DDBJ whole genome shotgun (WGS) entry which is preliminary data.</text>
</comment>
<dbReference type="Proteomes" id="UP000244722">
    <property type="component" value="Unassembled WGS sequence"/>
</dbReference>
<dbReference type="AlphaFoldDB" id="A0A2T7A8A3"/>
<sequence length="152" mass="17017">MQDVFPALRLTEANRAGSALLLDEFLCYKLCLEHERQELYPFAEREDKAGVRKPPNRIADAADREPSRDAVETQHPAVVKALVDCGVHLEFWGCLGDLLGVAASCGWADTLPLPLAGERLDTNERHYKDEALLHRYAAGWRYAEVVFAFGYG</sequence>
<keyword evidence="3" id="KW-1185">Reference proteome</keyword>
<evidence type="ECO:0000256" key="1">
    <source>
        <dbReference type="SAM" id="MobiDB-lite"/>
    </source>
</evidence>
<evidence type="ECO:0000313" key="2">
    <source>
        <dbReference type="EMBL" id="PUU83968.1"/>
    </source>
</evidence>
<organism evidence="2 3">
    <name type="scientific">Tuber borchii</name>
    <name type="common">White truffle</name>
    <dbReference type="NCBI Taxonomy" id="42251"/>
    <lineage>
        <taxon>Eukaryota</taxon>
        <taxon>Fungi</taxon>
        <taxon>Dikarya</taxon>
        <taxon>Ascomycota</taxon>
        <taxon>Pezizomycotina</taxon>
        <taxon>Pezizomycetes</taxon>
        <taxon>Pezizales</taxon>
        <taxon>Tuberaceae</taxon>
        <taxon>Tuber</taxon>
    </lineage>
</organism>
<dbReference type="EMBL" id="NESQ01000005">
    <property type="protein sequence ID" value="PUU83968.1"/>
    <property type="molecule type" value="Genomic_DNA"/>
</dbReference>
<proteinExistence type="predicted"/>